<feature type="region of interest" description="Disordered" evidence="1">
    <location>
        <begin position="1"/>
        <end position="57"/>
    </location>
</feature>
<proteinExistence type="predicted"/>
<feature type="compositionally biased region" description="Low complexity" evidence="1">
    <location>
        <begin position="23"/>
        <end position="38"/>
    </location>
</feature>
<accession>C0DZA9</accession>
<dbReference type="EMBL" id="ACEB01000001">
    <property type="protein sequence ID" value="EEG28395.1"/>
    <property type="molecule type" value="Genomic_DNA"/>
</dbReference>
<sequence length="423" mass="45808">MADISTPEDSPINSTSEDPFEVASTEADAAPADAASAEVGGTESVNSAEAPEAAAASKTDLAEAIDAVPFPEFSRVASATNESEIAAETTSAESGEPLKPHPRLSWVRHGHPISSWQLKKAAGRYHVAILNPWELRAAHNLKKHNPHMKVLAYKNLSSVPTAAAEEKGPIYTSGIHPVMAQNLGTSARLTRRVSHKGRDHQRVWDLTYQQAWLGGVAAEMVDSPFDGVVVDSDLDERFFRHELDREQMYEGIEKLFNRAGERLTSMGKIVVPNFPARDGNWRGQGRFGGVFESNWLGWGGAGDGWLSADECVEQARRLNEAEGQIILRAPGANRNYIRHLGLALAAAWVFFPQREVSVAATGADDFNGVPLVPEVDLGDPTSDVIRDGDLFRREFTGGVARINLSETTSIDGLRPHSGSVEAS</sequence>
<evidence type="ECO:0000313" key="3">
    <source>
        <dbReference type="Proteomes" id="UP000006247"/>
    </source>
</evidence>
<dbReference type="Proteomes" id="UP000006247">
    <property type="component" value="Unassembled WGS sequence"/>
</dbReference>
<dbReference type="AlphaFoldDB" id="C0DZA9"/>
<dbReference type="InterPro" id="IPR029455">
    <property type="entry name" value="GHL15"/>
</dbReference>
<evidence type="ECO:0000313" key="2">
    <source>
        <dbReference type="EMBL" id="EEG28395.1"/>
    </source>
</evidence>
<dbReference type="RefSeq" id="WP_005519155.1">
    <property type="nucleotide sequence ID" value="NZ_EQ973328.1"/>
</dbReference>
<feature type="compositionally biased region" description="Polar residues" evidence="1">
    <location>
        <begin position="7"/>
        <end position="17"/>
    </location>
</feature>
<comment type="caution">
    <text evidence="2">The sequence shown here is derived from an EMBL/GenBank/DDBJ whole genome shotgun (WGS) entry which is preliminary data.</text>
</comment>
<name>C0DZA9_9CORY</name>
<reference evidence="2 3" key="1">
    <citation type="submission" date="2009-01" db="EMBL/GenBank/DDBJ databases">
        <authorList>
            <person name="Fulton L."/>
            <person name="Clifton S."/>
            <person name="Chinwalla A.T."/>
            <person name="Mitreva M."/>
            <person name="Sodergren E."/>
            <person name="Weinstock G."/>
            <person name="Clifton S."/>
            <person name="Dooling D.J."/>
            <person name="Fulton B."/>
            <person name="Minx P."/>
            <person name="Pepin K.H."/>
            <person name="Johnson M."/>
            <person name="Bhonagiri V."/>
            <person name="Nash W.E."/>
            <person name="Mardis E.R."/>
            <person name="Wilson R.K."/>
        </authorList>
    </citation>
    <scope>NUCLEOTIDE SEQUENCE [LARGE SCALE GENOMIC DNA]</scope>
    <source>
        <strain evidence="2 3">ATCC 33806</strain>
    </source>
</reference>
<gene>
    <name evidence="2" type="ORF">CORMATOL_00047</name>
</gene>
<protein>
    <submittedName>
        <fullName evidence="2">Uncharacterized protein</fullName>
    </submittedName>
</protein>
<organism evidence="2 3">
    <name type="scientific">Corynebacterium matruchotii ATCC 33806</name>
    <dbReference type="NCBI Taxonomy" id="566549"/>
    <lineage>
        <taxon>Bacteria</taxon>
        <taxon>Bacillati</taxon>
        <taxon>Actinomycetota</taxon>
        <taxon>Actinomycetes</taxon>
        <taxon>Mycobacteriales</taxon>
        <taxon>Corynebacteriaceae</taxon>
        <taxon>Corynebacterium</taxon>
    </lineage>
</organism>
<feature type="region of interest" description="Disordered" evidence="1">
    <location>
        <begin position="79"/>
        <end position="101"/>
    </location>
</feature>
<dbReference type="HOGENOM" id="CLU_648473_0_0_11"/>
<evidence type="ECO:0000256" key="1">
    <source>
        <dbReference type="SAM" id="MobiDB-lite"/>
    </source>
</evidence>
<dbReference type="Pfam" id="PF14885">
    <property type="entry name" value="GHL15"/>
    <property type="match status" value="1"/>
</dbReference>
<feature type="compositionally biased region" description="Low complexity" evidence="1">
    <location>
        <begin position="79"/>
        <end position="95"/>
    </location>
</feature>